<protein>
    <recommendedName>
        <fullName evidence="4">Secreted protein with PEP-CTERM sorting signal</fullName>
    </recommendedName>
</protein>
<reference evidence="2 3" key="1">
    <citation type="submission" date="2021-11" db="EMBL/GenBank/DDBJ databases">
        <title>Draft genome sequence of Actinomycetospora sp. SF1 isolated from the rhizosphere soil.</title>
        <authorList>
            <person name="Duangmal K."/>
            <person name="Chantavorakit T."/>
        </authorList>
    </citation>
    <scope>NUCLEOTIDE SEQUENCE [LARGE SCALE GENOMIC DNA]</scope>
    <source>
        <strain evidence="2 3">TBRC 5722</strain>
    </source>
</reference>
<sequence length="55" mass="5543">MSGNEILALGLLLVGGFLVGGVVSFGRQRKWIAAVVLAVLAALAVAAGVLRLIPT</sequence>
<keyword evidence="1" id="KW-0812">Transmembrane</keyword>
<dbReference type="EMBL" id="JAJNDB010000009">
    <property type="protein sequence ID" value="MCD2197761.1"/>
    <property type="molecule type" value="Genomic_DNA"/>
</dbReference>
<name>A0ABS8PHK4_9PSEU</name>
<feature type="transmembrane region" description="Helical" evidence="1">
    <location>
        <begin position="6"/>
        <end position="25"/>
    </location>
</feature>
<organism evidence="2 3">
    <name type="scientific">Actinomycetospora endophytica</name>
    <dbReference type="NCBI Taxonomy" id="2291215"/>
    <lineage>
        <taxon>Bacteria</taxon>
        <taxon>Bacillati</taxon>
        <taxon>Actinomycetota</taxon>
        <taxon>Actinomycetes</taxon>
        <taxon>Pseudonocardiales</taxon>
        <taxon>Pseudonocardiaceae</taxon>
        <taxon>Actinomycetospora</taxon>
    </lineage>
</organism>
<feature type="transmembrane region" description="Helical" evidence="1">
    <location>
        <begin position="32"/>
        <end position="53"/>
    </location>
</feature>
<keyword evidence="1" id="KW-1133">Transmembrane helix</keyword>
<accession>A0ABS8PHK4</accession>
<keyword evidence="1" id="KW-0472">Membrane</keyword>
<dbReference type="RefSeq" id="WP_230740044.1">
    <property type="nucleotide sequence ID" value="NZ_JAJNDB010000009.1"/>
</dbReference>
<dbReference type="Proteomes" id="UP001199469">
    <property type="component" value="Unassembled WGS sequence"/>
</dbReference>
<evidence type="ECO:0000313" key="2">
    <source>
        <dbReference type="EMBL" id="MCD2197761.1"/>
    </source>
</evidence>
<evidence type="ECO:0000256" key="1">
    <source>
        <dbReference type="SAM" id="Phobius"/>
    </source>
</evidence>
<evidence type="ECO:0000313" key="3">
    <source>
        <dbReference type="Proteomes" id="UP001199469"/>
    </source>
</evidence>
<keyword evidence="3" id="KW-1185">Reference proteome</keyword>
<gene>
    <name evidence="2" type="ORF">LQ327_30760</name>
</gene>
<evidence type="ECO:0008006" key="4">
    <source>
        <dbReference type="Google" id="ProtNLM"/>
    </source>
</evidence>
<comment type="caution">
    <text evidence="2">The sequence shown here is derived from an EMBL/GenBank/DDBJ whole genome shotgun (WGS) entry which is preliminary data.</text>
</comment>
<proteinExistence type="predicted"/>